<keyword evidence="1" id="KW-0472">Membrane</keyword>
<dbReference type="Proteomes" id="UP001595645">
    <property type="component" value="Unassembled WGS sequence"/>
</dbReference>
<dbReference type="EMBL" id="JBHRWK010000076">
    <property type="protein sequence ID" value="MFC3454938.1"/>
    <property type="molecule type" value="Genomic_DNA"/>
</dbReference>
<comment type="caution">
    <text evidence="3">The sequence shown here is derived from an EMBL/GenBank/DDBJ whole genome shotgun (WGS) entry which is preliminary data.</text>
</comment>
<evidence type="ECO:0000256" key="1">
    <source>
        <dbReference type="SAM" id="Phobius"/>
    </source>
</evidence>
<evidence type="ECO:0000313" key="4">
    <source>
        <dbReference type="Proteomes" id="UP001595645"/>
    </source>
</evidence>
<feature type="domain" description="SHOCT" evidence="2">
    <location>
        <begin position="49"/>
        <end position="75"/>
    </location>
</feature>
<evidence type="ECO:0000259" key="2">
    <source>
        <dbReference type="Pfam" id="PF09851"/>
    </source>
</evidence>
<keyword evidence="1" id="KW-0812">Transmembrane</keyword>
<gene>
    <name evidence="3" type="ORF">ACFOSH_36360</name>
</gene>
<feature type="transmembrane region" description="Helical" evidence="1">
    <location>
        <begin position="12"/>
        <end position="37"/>
    </location>
</feature>
<proteinExistence type="predicted"/>
<dbReference type="Pfam" id="PF09851">
    <property type="entry name" value="SHOCT"/>
    <property type="match status" value="1"/>
</dbReference>
<dbReference type="InterPro" id="IPR018649">
    <property type="entry name" value="SHOCT"/>
</dbReference>
<evidence type="ECO:0000313" key="3">
    <source>
        <dbReference type="EMBL" id="MFC3454938.1"/>
    </source>
</evidence>
<dbReference type="RefSeq" id="WP_378244911.1">
    <property type="nucleotide sequence ID" value="NZ_JBHRWK010000076.1"/>
</dbReference>
<sequence length="77" mass="8498">MHYGPSYGSSGWIGVVLMLAIAVIVVAGLVTIAVILLRRYARPASGHDEALRILDERFARGEIDKAEYEERRAAIRS</sequence>
<keyword evidence="1" id="KW-1133">Transmembrane helix</keyword>
<protein>
    <submittedName>
        <fullName evidence="3">SHOCT domain-containing protein</fullName>
    </submittedName>
</protein>
<accession>A0ABV7PA28</accession>
<reference evidence="4" key="1">
    <citation type="journal article" date="2019" name="Int. J. Syst. Evol. Microbiol.">
        <title>The Global Catalogue of Microorganisms (GCM) 10K type strain sequencing project: providing services to taxonomists for standard genome sequencing and annotation.</title>
        <authorList>
            <consortium name="The Broad Institute Genomics Platform"/>
            <consortium name="The Broad Institute Genome Sequencing Center for Infectious Disease"/>
            <person name="Wu L."/>
            <person name="Ma J."/>
        </authorList>
    </citation>
    <scope>NUCLEOTIDE SEQUENCE [LARGE SCALE GENOMIC DNA]</scope>
    <source>
        <strain evidence="4">CGMCC 4.7676</strain>
    </source>
</reference>
<keyword evidence="4" id="KW-1185">Reference proteome</keyword>
<name>A0ABV7PA28_9PSEU</name>
<organism evidence="3 4">
    <name type="scientific">Amycolatopsis speibonae</name>
    <dbReference type="NCBI Taxonomy" id="1450224"/>
    <lineage>
        <taxon>Bacteria</taxon>
        <taxon>Bacillati</taxon>
        <taxon>Actinomycetota</taxon>
        <taxon>Actinomycetes</taxon>
        <taxon>Pseudonocardiales</taxon>
        <taxon>Pseudonocardiaceae</taxon>
        <taxon>Amycolatopsis</taxon>
    </lineage>
</organism>